<dbReference type="InterPro" id="IPR036625">
    <property type="entry name" value="E3-bd_dom_sf"/>
</dbReference>
<dbReference type="EMBL" id="CAICTM010001261">
    <property type="protein sequence ID" value="CAB9522053.1"/>
    <property type="molecule type" value="Genomic_DNA"/>
</dbReference>
<dbReference type="Gene3D" id="3.30.559.10">
    <property type="entry name" value="Chloramphenicol acetyltransferase-like domain"/>
    <property type="match status" value="1"/>
</dbReference>
<dbReference type="PANTHER" id="PTHR23151">
    <property type="entry name" value="DIHYDROLIPOAMIDE ACETYL/SUCCINYL-TRANSFERASE-RELATED"/>
    <property type="match status" value="1"/>
</dbReference>
<evidence type="ECO:0000313" key="9">
    <source>
        <dbReference type="Proteomes" id="UP001153069"/>
    </source>
</evidence>
<dbReference type="InterPro" id="IPR004167">
    <property type="entry name" value="PSBD"/>
</dbReference>
<dbReference type="InterPro" id="IPR000089">
    <property type="entry name" value="Biotin_lipoyl"/>
</dbReference>
<keyword evidence="4" id="KW-0808">Transferase</keyword>
<dbReference type="OrthoDB" id="537444at2759"/>
<reference evidence="8" key="1">
    <citation type="submission" date="2020-06" db="EMBL/GenBank/DDBJ databases">
        <authorList>
            <consortium name="Plant Systems Biology data submission"/>
        </authorList>
    </citation>
    <scope>NUCLEOTIDE SEQUENCE</scope>
    <source>
        <strain evidence="8">D6</strain>
    </source>
</reference>
<dbReference type="InterPro" id="IPR045257">
    <property type="entry name" value="E2/Pdx1"/>
</dbReference>
<evidence type="ECO:0000256" key="3">
    <source>
        <dbReference type="ARBA" id="ARBA00022946"/>
    </source>
</evidence>
<dbReference type="Proteomes" id="UP001153069">
    <property type="component" value="Unassembled WGS sequence"/>
</dbReference>
<dbReference type="Gene3D" id="4.10.320.10">
    <property type="entry name" value="E3-binding domain"/>
    <property type="match status" value="1"/>
</dbReference>
<comment type="caution">
    <text evidence="8">The sequence shown here is derived from an EMBL/GenBank/DDBJ whole genome shotgun (WGS) entry which is preliminary data.</text>
</comment>
<evidence type="ECO:0000256" key="1">
    <source>
        <dbReference type="ARBA" id="ARBA00007317"/>
    </source>
</evidence>
<dbReference type="AlphaFoldDB" id="A0A9N8HNW7"/>
<keyword evidence="3" id="KW-0809">Transit peptide</keyword>
<evidence type="ECO:0000256" key="5">
    <source>
        <dbReference type="SAM" id="MobiDB-lite"/>
    </source>
</evidence>
<dbReference type="CDD" id="cd06849">
    <property type="entry name" value="lipoyl_domain"/>
    <property type="match status" value="1"/>
</dbReference>
<dbReference type="PROSITE" id="PS51826">
    <property type="entry name" value="PSBD"/>
    <property type="match status" value="1"/>
</dbReference>
<dbReference type="SUPFAM" id="SSF51230">
    <property type="entry name" value="Single hybrid motif"/>
    <property type="match status" value="1"/>
</dbReference>
<feature type="compositionally biased region" description="Pro residues" evidence="5">
    <location>
        <begin position="86"/>
        <end position="109"/>
    </location>
</feature>
<evidence type="ECO:0000313" key="8">
    <source>
        <dbReference type="EMBL" id="CAB9522053.1"/>
    </source>
</evidence>
<keyword evidence="8" id="KW-0670">Pyruvate</keyword>
<dbReference type="GO" id="GO:0045254">
    <property type="term" value="C:pyruvate dehydrogenase complex"/>
    <property type="evidence" value="ECO:0007669"/>
    <property type="project" value="InterPro"/>
</dbReference>
<dbReference type="PROSITE" id="PS50968">
    <property type="entry name" value="BIOTINYL_LIPOYL"/>
    <property type="match status" value="1"/>
</dbReference>
<dbReference type="SUPFAM" id="SSF52777">
    <property type="entry name" value="CoA-dependent acyltransferases"/>
    <property type="match status" value="1"/>
</dbReference>
<evidence type="ECO:0000259" key="6">
    <source>
        <dbReference type="PROSITE" id="PS50968"/>
    </source>
</evidence>
<protein>
    <recommendedName>
        <fullName evidence="4">Dihydrolipoamide acetyltransferase component of pyruvate dehydrogenase complex</fullName>
        <ecNumber evidence="4">2.3.1.-</ecNumber>
    </recommendedName>
</protein>
<feature type="domain" description="Peripheral subunit-binding (PSBD)" evidence="7">
    <location>
        <begin position="123"/>
        <end position="160"/>
    </location>
</feature>
<dbReference type="InterPro" id="IPR003016">
    <property type="entry name" value="2-oxoA_DH_lipoyl-BS"/>
</dbReference>
<feature type="domain" description="Lipoyl-binding" evidence="6">
    <location>
        <begin position="1"/>
        <end position="66"/>
    </location>
</feature>
<feature type="region of interest" description="Disordered" evidence="5">
    <location>
        <begin position="170"/>
        <end position="191"/>
    </location>
</feature>
<feature type="region of interest" description="Disordered" evidence="5">
    <location>
        <begin position="79"/>
        <end position="120"/>
    </location>
</feature>
<sequence length="433" mass="44606">MESGSIASWNLKEGDAFIAGEVFCSVETDKATVDFEAQDDGVVAKILVDAGPDEIQCGQPILVTVEEGEDVSAFSDFKVEDAGGAPAPPAPEPTTTPEAVAPPTPPPAAAAPAPATNTDGRVVASPLAHMLAKELGYNIASVPGSGPGGRIIAADVKEFVPGAESMAPTMAGQAVTPPPATPGAAAAMSAGPPVSGDGYTDFPVSEATTVTAGRLAQAKRNVPHYYLTVDICMDSLLESRKSMNATLSDDKPTLGVYEFLLKAAASSMKAVPSANACWMDSVVRVYDSVDINVVLGQGDSLCTPVIRDCGGKGIASIGDELTKSMESLDPNDEGEMLLPSGEAGTFSVVNVGMFGVKSCAPIIREPQACALALGALENRIVPNDDKDSEEIFKESVVMTATLSCDHRVVDGAVGAQWLAAFKSYVESPTTLLL</sequence>
<dbReference type="InterPro" id="IPR001078">
    <property type="entry name" value="2-oxoacid_DH_actylTfrase"/>
</dbReference>
<comment type="similarity">
    <text evidence="1 4">Belongs to the 2-oxoacid dehydrogenase family.</text>
</comment>
<dbReference type="Pfam" id="PF00198">
    <property type="entry name" value="2-oxoacid_dh"/>
    <property type="match status" value="1"/>
</dbReference>
<feature type="compositionally biased region" description="Low complexity" evidence="5">
    <location>
        <begin position="182"/>
        <end position="191"/>
    </location>
</feature>
<keyword evidence="9" id="KW-1185">Reference proteome</keyword>
<keyword evidence="4" id="KW-0012">Acyltransferase</keyword>
<dbReference type="InterPro" id="IPR011053">
    <property type="entry name" value="Single_hybrid_motif"/>
</dbReference>
<keyword evidence="2 4" id="KW-0450">Lipoyl</keyword>
<dbReference type="PROSITE" id="PS00189">
    <property type="entry name" value="LIPOYL"/>
    <property type="match status" value="1"/>
</dbReference>
<dbReference type="EC" id="2.3.1.-" evidence="4"/>
<comment type="cofactor">
    <cofactor evidence="4">
        <name>(R)-lipoate</name>
        <dbReference type="ChEBI" id="CHEBI:83088"/>
    </cofactor>
</comment>
<evidence type="ECO:0000256" key="2">
    <source>
        <dbReference type="ARBA" id="ARBA00022823"/>
    </source>
</evidence>
<dbReference type="PANTHER" id="PTHR23151:SF90">
    <property type="entry name" value="DIHYDROLIPOYLLYSINE-RESIDUE ACETYLTRANSFERASE COMPONENT OF PYRUVATE DEHYDROGENASE COMPLEX, MITOCHONDRIAL-RELATED"/>
    <property type="match status" value="1"/>
</dbReference>
<name>A0A9N8HNW7_9STRA</name>
<dbReference type="Gene3D" id="2.40.50.100">
    <property type="match status" value="1"/>
</dbReference>
<organism evidence="8 9">
    <name type="scientific">Seminavis robusta</name>
    <dbReference type="NCBI Taxonomy" id="568900"/>
    <lineage>
        <taxon>Eukaryota</taxon>
        <taxon>Sar</taxon>
        <taxon>Stramenopiles</taxon>
        <taxon>Ochrophyta</taxon>
        <taxon>Bacillariophyta</taxon>
        <taxon>Bacillariophyceae</taxon>
        <taxon>Bacillariophycidae</taxon>
        <taxon>Naviculales</taxon>
        <taxon>Naviculaceae</taxon>
        <taxon>Seminavis</taxon>
    </lineage>
</organism>
<accession>A0A9N8HNW7</accession>
<dbReference type="InterPro" id="IPR023213">
    <property type="entry name" value="CAT-like_dom_sf"/>
</dbReference>
<dbReference type="Pfam" id="PF02817">
    <property type="entry name" value="E3_binding"/>
    <property type="match status" value="1"/>
</dbReference>
<dbReference type="GO" id="GO:0004742">
    <property type="term" value="F:dihydrolipoyllysine-residue acetyltransferase activity"/>
    <property type="evidence" value="ECO:0007669"/>
    <property type="project" value="TreeGrafter"/>
</dbReference>
<dbReference type="SUPFAM" id="SSF47005">
    <property type="entry name" value="Peripheral subunit-binding domain of 2-oxo acid dehydrogenase complex"/>
    <property type="match status" value="1"/>
</dbReference>
<evidence type="ECO:0000256" key="4">
    <source>
        <dbReference type="RuleBase" id="RU003423"/>
    </source>
</evidence>
<proteinExistence type="inferred from homology"/>
<gene>
    <name evidence="8" type="ORF">SEMRO_1263_G257260.1</name>
</gene>
<dbReference type="GO" id="GO:0006086">
    <property type="term" value="P:pyruvate decarboxylation to acetyl-CoA"/>
    <property type="evidence" value="ECO:0007669"/>
    <property type="project" value="InterPro"/>
</dbReference>
<dbReference type="Pfam" id="PF00364">
    <property type="entry name" value="Biotin_lipoyl"/>
    <property type="match status" value="1"/>
</dbReference>
<evidence type="ECO:0000259" key="7">
    <source>
        <dbReference type="PROSITE" id="PS51826"/>
    </source>
</evidence>